<sequence length="100" mass="11064">DVVESIEPRSSTPLTDVTLTDVNSQIHFHQHQYQTEQMVDILEKQQSVEVSSSVGPGEWSESVSVCSETSSSVRRESDVEVISNPSVSSIEVLNDQPLVY</sequence>
<accession>A0AAV2SG32</accession>
<name>A0AAV2SG32_MEGNR</name>
<dbReference type="AlphaFoldDB" id="A0AAV2SG32"/>
<feature type="non-terminal residue" evidence="1">
    <location>
        <position position="100"/>
    </location>
</feature>
<feature type="non-terminal residue" evidence="1">
    <location>
        <position position="1"/>
    </location>
</feature>
<organism evidence="1 2">
    <name type="scientific">Meganyctiphanes norvegica</name>
    <name type="common">Northern krill</name>
    <name type="synonym">Thysanopoda norvegica</name>
    <dbReference type="NCBI Taxonomy" id="48144"/>
    <lineage>
        <taxon>Eukaryota</taxon>
        <taxon>Metazoa</taxon>
        <taxon>Ecdysozoa</taxon>
        <taxon>Arthropoda</taxon>
        <taxon>Crustacea</taxon>
        <taxon>Multicrustacea</taxon>
        <taxon>Malacostraca</taxon>
        <taxon>Eumalacostraca</taxon>
        <taxon>Eucarida</taxon>
        <taxon>Euphausiacea</taxon>
        <taxon>Euphausiidae</taxon>
        <taxon>Meganyctiphanes</taxon>
    </lineage>
</organism>
<protein>
    <submittedName>
        <fullName evidence="1">Uncharacterized protein</fullName>
    </submittedName>
</protein>
<keyword evidence="2" id="KW-1185">Reference proteome</keyword>
<gene>
    <name evidence="1" type="ORF">MNOR_LOCUS36322</name>
</gene>
<dbReference type="Proteomes" id="UP001497623">
    <property type="component" value="Unassembled WGS sequence"/>
</dbReference>
<proteinExistence type="predicted"/>
<evidence type="ECO:0000313" key="2">
    <source>
        <dbReference type="Proteomes" id="UP001497623"/>
    </source>
</evidence>
<dbReference type="EMBL" id="CAXKWB010065326">
    <property type="protein sequence ID" value="CAL4188897.1"/>
    <property type="molecule type" value="Genomic_DNA"/>
</dbReference>
<evidence type="ECO:0000313" key="1">
    <source>
        <dbReference type="EMBL" id="CAL4188897.1"/>
    </source>
</evidence>
<reference evidence="1 2" key="1">
    <citation type="submission" date="2024-05" db="EMBL/GenBank/DDBJ databases">
        <authorList>
            <person name="Wallberg A."/>
        </authorList>
    </citation>
    <scope>NUCLEOTIDE SEQUENCE [LARGE SCALE GENOMIC DNA]</scope>
</reference>
<comment type="caution">
    <text evidence="1">The sequence shown here is derived from an EMBL/GenBank/DDBJ whole genome shotgun (WGS) entry which is preliminary data.</text>
</comment>